<feature type="compositionally biased region" description="Acidic residues" evidence="2">
    <location>
        <begin position="84"/>
        <end position="143"/>
    </location>
</feature>
<dbReference type="PROSITE" id="PS51272">
    <property type="entry name" value="SLH"/>
    <property type="match status" value="2"/>
</dbReference>
<feature type="domain" description="SLH" evidence="4">
    <location>
        <begin position="481"/>
        <end position="544"/>
    </location>
</feature>
<dbReference type="Pfam" id="PF00395">
    <property type="entry name" value="SLH"/>
    <property type="match status" value="3"/>
</dbReference>
<evidence type="ECO:0000256" key="3">
    <source>
        <dbReference type="SAM" id="SignalP"/>
    </source>
</evidence>
<dbReference type="InterPro" id="IPR051465">
    <property type="entry name" value="Cell_Envelope_Struct_Comp"/>
</dbReference>
<evidence type="ECO:0000313" key="6">
    <source>
        <dbReference type="Proteomes" id="UP000186385"/>
    </source>
</evidence>
<evidence type="ECO:0000313" key="5">
    <source>
        <dbReference type="EMBL" id="SIQ29430.1"/>
    </source>
</evidence>
<dbReference type="STRING" id="1017273.SAMN05443094_102155"/>
<evidence type="ECO:0000259" key="4">
    <source>
        <dbReference type="PROSITE" id="PS51272"/>
    </source>
</evidence>
<keyword evidence="1 3" id="KW-0732">Signal</keyword>
<dbReference type="Proteomes" id="UP000186385">
    <property type="component" value="Unassembled WGS sequence"/>
</dbReference>
<feature type="compositionally biased region" description="Acidic residues" evidence="2">
    <location>
        <begin position="151"/>
        <end position="192"/>
    </location>
</feature>
<dbReference type="PANTHER" id="PTHR43308">
    <property type="entry name" value="OUTER MEMBRANE PROTEIN ALPHA-RELATED"/>
    <property type="match status" value="1"/>
</dbReference>
<reference evidence="5 6" key="1">
    <citation type="submission" date="2017-01" db="EMBL/GenBank/DDBJ databases">
        <authorList>
            <person name="Mah S.A."/>
            <person name="Swanson W.J."/>
            <person name="Moy G.W."/>
            <person name="Vacquier V.D."/>
        </authorList>
    </citation>
    <scope>NUCLEOTIDE SEQUENCE [LARGE SCALE GENOMIC DNA]</scope>
    <source>
        <strain evidence="5 6">NIO-1016</strain>
    </source>
</reference>
<dbReference type="InterPro" id="IPR032812">
    <property type="entry name" value="SbsA_Ig"/>
</dbReference>
<dbReference type="Pfam" id="PF13205">
    <property type="entry name" value="Big_5"/>
    <property type="match status" value="1"/>
</dbReference>
<dbReference type="InterPro" id="IPR014755">
    <property type="entry name" value="Cu-Rt/internalin_Ig-like"/>
</dbReference>
<feature type="signal peptide" evidence="3">
    <location>
        <begin position="1"/>
        <end position="35"/>
    </location>
</feature>
<dbReference type="InterPro" id="IPR001119">
    <property type="entry name" value="SLH_dom"/>
</dbReference>
<name>A0A1N6RKN6_9BACI</name>
<gene>
    <name evidence="5" type="ORF">SAMN05443094_102155</name>
</gene>
<evidence type="ECO:0000256" key="1">
    <source>
        <dbReference type="ARBA" id="ARBA00022729"/>
    </source>
</evidence>
<evidence type="ECO:0000256" key="2">
    <source>
        <dbReference type="SAM" id="MobiDB-lite"/>
    </source>
</evidence>
<organism evidence="5 6">
    <name type="scientific">Domibacillus enclensis</name>
    <dbReference type="NCBI Taxonomy" id="1017273"/>
    <lineage>
        <taxon>Bacteria</taxon>
        <taxon>Bacillati</taxon>
        <taxon>Bacillota</taxon>
        <taxon>Bacilli</taxon>
        <taxon>Bacillales</taxon>
        <taxon>Bacillaceae</taxon>
        <taxon>Domibacillus</taxon>
    </lineage>
</organism>
<dbReference type="EMBL" id="FTLX01000002">
    <property type="protein sequence ID" value="SIQ29430.1"/>
    <property type="molecule type" value="Genomic_DNA"/>
</dbReference>
<sequence length="548" mass="58737">MIVKEELLHMKKWTPPAAAVLATSVLFSGVTFAGAAPSETSAVPFNVLAEQPEAKAFARIDSQLAKIEEKLAFYQAKLAKIEQEELDDDDDDLDDEDDSDDDNDDSDDDDNSDDDNDDSDDDDNSDDDNDDSDDDDSDDVDDDQIFRSADSDDDDDNDSDDDSDEDDDDSDDSDDDSDEDDDDDLDDDLDDEPGYRGKFNALQNRLNAVSLQLDKLEAKGGDAAAIDSRRARLTATSGQVTEALAALGQIEQEVRRDFEDDDVEEKAAKLGVSLAKDWTITFNKKLDEAALSTLDIVVLNAAGNLVETEFVYNDATKAISMQPLQPYTPGETYTLYVSKGVASTDGARLQSAVKMTFTVTASTTAAAAAPAFGDVPDRYKDAVDQLVGRGITSGVGGGRFGIDQQIKRVDAAVMLAKMLNLPLNAPDAGFKDVPQRAQSAVNALVKAGVVSGKTAVTFGSDQTLTRGELAIILTRALKLEGSGSTTFTDVPDRYKTAVQALVSNGITNGKSASAFGTADSIKRGDFAIFLHRSNSGSDSSSLKVLDIY</sequence>
<dbReference type="PANTHER" id="PTHR43308:SF5">
    <property type="entry name" value="S-LAYER PROTEIN _ PEPTIDOGLYCAN ENDO-BETA-N-ACETYLGLUCOSAMINIDASE"/>
    <property type="match status" value="1"/>
</dbReference>
<feature type="region of interest" description="Disordered" evidence="2">
    <location>
        <begin position="82"/>
        <end position="196"/>
    </location>
</feature>
<proteinExistence type="predicted"/>
<feature type="chain" id="PRO_5012523425" evidence="3">
    <location>
        <begin position="36"/>
        <end position="548"/>
    </location>
</feature>
<accession>A0A1N6RKN6</accession>
<dbReference type="Gene3D" id="2.60.40.1220">
    <property type="match status" value="1"/>
</dbReference>
<protein>
    <submittedName>
        <fullName evidence="5">S-layer homology domain-containing protein</fullName>
    </submittedName>
</protein>
<feature type="domain" description="SLH" evidence="4">
    <location>
        <begin position="366"/>
        <end position="429"/>
    </location>
</feature>
<dbReference type="AlphaFoldDB" id="A0A1N6RKN6"/>